<dbReference type="InterPro" id="IPR019734">
    <property type="entry name" value="TPR_rpt"/>
</dbReference>
<dbReference type="GO" id="GO:0016491">
    <property type="term" value="F:oxidoreductase activity"/>
    <property type="evidence" value="ECO:0007669"/>
    <property type="project" value="InterPro"/>
</dbReference>
<feature type="chain" id="PRO_5023110397" evidence="4">
    <location>
        <begin position="38"/>
        <end position="457"/>
    </location>
</feature>
<sequence>MIRTIPLSTALRALRRAVLPGVLFAACAVLPATPADATLQQLQSGMEAPDFSLHQVSGGKGAFANLKGEKLTILLVWSTWDKKSEQALARMQKLYLKYRDQGLAVVAIKADVQESADTAIAQARSTVERLKLTYPVLVDSGLDYFHDLGIIALPTTVIVDKERVIRYELSGYPLVGAEEMADFVTASLGGAKPAIAAKKGYQPAKSALRFYNMGRNTLKSGRMAESSEMWFKKAIEADPTFVLPHISLGKFYMQRGDKALAEGQFREALGKEPTHVIALCESALLLFEDGRLAEGQSLLASALKADESYTPCYYYAGFAYGKQDKPEQALRMFDEAEKINPLDYNLYVYKGRMFEGQKKPQEAAAAYRKALETIFQTDDILRRTQLNPGSKTGEGLLLARAGNLKEAELALKAALVRNPNPVRAHYELGRVYEASGDPHKALAEYQEGIAKYRQGRK</sequence>
<dbReference type="SUPFAM" id="SSF52833">
    <property type="entry name" value="Thioredoxin-like"/>
    <property type="match status" value="1"/>
</dbReference>
<organism evidence="6 7">
    <name type="scientific">Oryzomonas rubra</name>
    <dbReference type="NCBI Taxonomy" id="2509454"/>
    <lineage>
        <taxon>Bacteria</taxon>
        <taxon>Pseudomonadati</taxon>
        <taxon>Thermodesulfobacteriota</taxon>
        <taxon>Desulfuromonadia</taxon>
        <taxon>Geobacterales</taxon>
        <taxon>Geobacteraceae</taxon>
        <taxon>Oryzomonas</taxon>
    </lineage>
</organism>
<comment type="caution">
    <text evidence="6">The sequence shown here is derived from an EMBL/GenBank/DDBJ whole genome shotgun (WGS) entry which is preliminary data.</text>
</comment>
<evidence type="ECO:0000256" key="3">
    <source>
        <dbReference type="PROSITE-ProRule" id="PRU00339"/>
    </source>
</evidence>
<accession>A0A5A9XUR3</accession>
<dbReference type="Proteomes" id="UP000324298">
    <property type="component" value="Unassembled WGS sequence"/>
</dbReference>
<dbReference type="Pfam" id="PF13432">
    <property type="entry name" value="TPR_16"/>
    <property type="match status" value="3"/>
</dbReference>
<protein>
    <submittedName>
        <fullName evidence="6">Tetratricopeptide repeat protein</fullName>
    </submittedName>
</protein>
<gene>
    <name evidence="6" type="ORF">ET418_02035</name>
</gene>
<dbReference type="InterPro" id="IPR000866">
    <property type="entry name" value="AhpC/TSA"/>
</dbReference>
<dbReference type="SMART" id="SM00028">
    <property type="entry name" value="TPR"/>
    <property type="match status" value="7"/>
</dbReference>
<feature type="repeat" description="TPR" evidence="3">
    <location>
        <begin position="310"/>
        <end position="343"/>
    </location>
</feature>
<evidence type="ECO:0000256" key="4">
    <source>
        <dbReference type="SAM" id="SignalP"/>
    </source>
</evidence>
<dbReference type="Gene3D" id="1.25.40.10">
    <property type="entry name" value="Tetratricopeptide repeat domain"/>
    <property type="match status" value="2"/>
</dbReference>
<dbReference type="CDD" id="cd02966">
    <property type="entry name" value="TlpA_like_family"/>
    <property type="match status" value="1"/>
</dbReference>
<dbReference type="GO" id="GO:0006950">
    <property type="term" value="P:response to stress"/>
    <property type="evidence" value="ECO:0007669"/>
    <property type="project" value="UniProtKB-ARBA"/>
</dbReference>
<dbReference type="Pfam" id="PF00578">
    <property type="entry name" value="AhpC-TSA"/>
    <property type="match status" value="1"/>
</dbReference>
<dbReference type="Gene3D" id="3.40.30.10">
    <property type="entry name" value="Glutaredoxin"/>
    <property type="match status" value="1"/>
</dbReference>
<dbReference type="InterPro" id="IPR036249">
    <property type="entry name" value="Thioredoxin-like_sf"/>
</dbReference>
<keyword evidence="4" id="KW-0732">Signal</keyword>
<dbReference type="GO" id="GO:0016209">
    <property type="term" value="F:antioxidant activity"/>
    <property type="evidence" value="ECO:0007669"/>
    <property type="project" value="InterPro"/>
</dbReference>
<evidence type="ECO:0000313" key="6">
    <source>
        <dbReference type="EMBL" id="KAA0895321.1"/>
    </source>
</evidence>
<keyword evidence="7" id="KW-1185">Reference proteome</keyword>
<keyword evidence="1" id="KW-0677">Repeat</keyword>
<evidence type="ECO:0000313" key="7">
    <source>
        <dbReference type="Proteomes" id="UP000324298"/>
    </source>
</evidence>
<dbReference type="EMBL" id="SRSD01000001">
    <property type="protein sequence ID" value="KAA0895321.1"/>
    <property type="molecule type" value="Genomic_DNA"/>
</dbReference>
<dbReference type="AlphaFoldDB" id="A0A5A9XUR3"/>
<dbReference type="PROSITE" id="PS51352">
    <property type="entry name" value="THIOREDOXIN_2"/>
    <property type="match status" value="1"/>
</dbReference>
<evidence type="ECO:0000256" key="2">
    <source>
        <dbReference type="ARBA" id="ARBA00022803"/>
    </source>
</evidence>
<dbReference type="OrthoDB" id="9789234at2"/>
<feature type="domain" description="Thioredoxin" evidence="5">
    <location>
        <begin position="42"/>
        <end position="189"/>
    </location>
</feature>
<name>A0A5A9XUR3_9BACT</name>
<dbReference type="InterPro" id="IPR011990">
    <property type="entry name" value="TPR-like_helical_dom_sf"/>
</dbReference>
<feature type="repeat" description="TPR" evidence="3">
    <location>
        <begin position="242"/>
        <end position="275"/>
    </location>
</feature>
<dbReference type="SUPFAM" id="SSF48452">
    <property type="entry name" value="TPR-like"/>
    <property type="match status" value="1"/>
</dbReference>
<evidence type="ECO:0000259" key="5">
    <source>
        <dbReference type="PROSITE" id="PS51352"/>
    </source>
</evidence>
<dbReference type="InterPro" id="IPR013766">
    <property type="entry name" value="Thioredoxin_domain"/>
</dbReference>
<proteinExistence type="predicted"/>
<evidence type="ECO:0000256" key="1">
    <source>
        <dbReference type="ARBA" id="ARBA00022737"/>
    </source>
</evidence>
<reference evidence="6 7" key="1">
    <citation type="submission" date="2019-04" db="EMBL/GenBank/DDBJ databases">
        <title>Geobacter ruber sp. nov., ferric-reducing bacteria isolated from paddy soil.</title>
        <authorList>
            <person name="Xu Z."/>
            <person name="Masuda Y."/>
            <person name="Itoh H."/>
            <person name="Senoo K."/>
        </authorList>
    </citation>
    <scope>NUCLEOTIDE SEQUENCE [LARGE SCALE GENOMIC DNA]</scope>
    <source>
        <strain evidence="6 7">Red88</strain>
    </source>
</reference>
<dbReference type="PROSITE" id="PS51257">
    <property type="entry name" value="PROKAR_LIPOPROTEIN"/>
    <property type="match status" value="1"/>
</dbReference>
<dbReference type="PANTHER" id="PTHR44943">
    <property type="entry name" value="CELLULOSE SYNTHASE OPERON PROTEIN C"/>
    <property type="match status" value="1"/>
</dbReference>
<dbReference type="PROSITE" id="PS50005">
    <property type="entry name" value="TPR"/>
    <property type="match status" value="2"/>
</dbReference>
<dbReference type="RefSeq" id="WP_149305901.1">
    <property type="nucleotide sequence ID" value="NZ_SRSD01000001.1"/>
</dbReference>
<feature type="signal peptide" evidence="4">
    <location>
        <begin position="1"/>
        <end position="37"/>
    </location>
</feature>
<keyword evidence="2 3" id="KW-0802">TPR repeat</keyword>
<dbReference type="PANTHER" id="PTHR44943:SF4">
    <property type="entry name" value="TPR REPEAT-CONTAINING PROTEIN MJ0798"/>
    <property type="match status" value="1"/>
</dbReference>
<dbReference type="InterPro" id="IPR051685">
    <property type="entry name" value="Ycf3/AcsC/BcsC/TPR_MFPF"/>
</dbReference>